<feature type="compositionally biased region" description="Pro residues" evidence="7">
    <location>
        <begin position="163"/>
        <end position="180"/>
    </location>
</feature>
<evidence type="ECO:0000313" key="10">
    <source>
        <dbReference type="EMBL" id="KAG6480992.1"/>
    </source>
</evidence>
<dbReference type="Gene3D" id="3.40.50.300">
    <property type="entry name" value="P-loop containing nucleotide triphosphate hydrolases"/>
    <property type="match status" value="1"/>
</dbReference>
<dbReference type="GO" id="GO:0005524">
    <property type="term" value="F:ATP binding"/>
    <property type="evidence" value="ECO:0007669"/>
    <property type="project" value="UniProtKB-KW"/>
</dbReference>
<keyword evidence="5" id="KW-0694">RNA-binding</keyword>
<dbReference type="GO" id="GO:0016787">
    <property type="term" value="F:hydrolase activity"/>
    <property type="evidence" value="ECO:0007669"/>
    <property type="project" value="UniProtKB-KW"/>
</dbReference>
<dbReference type="Proteomes" id="UP000734854">
    <property type="component" value="Unassembled WGS sequence"/>
</dbReference>
<dbReference type="PROSITE" id="PS51192">
    <property type="entry name" value="HELICASE_ATP_BIND_1"/>
    <property type="match status" value="1"/>
</dbReference>
<reference evidence="10 11" key="1">
    <citation type="submission" date="2020-08" db="EMBL/GenBank/DDBJ databases">
        <title>Plant Genome Project.</title>
        <authorList>
            <person name="Zhang R.-G."/>
        </authorList>
    </citation>
    <scope>NUCLEOTIDE SEQUENCE [LARGE SCALE GENOMIC DNA]</scope>
    <source>
        <tissue evidence="10">Rhizome</tissue>
    </source>
</reference>
<keyword evidence="3" id="KW-0347">Helicase</keyword>
<dbReference type="InterPro" id="IPR027417">
    <property type="entry name" value="P-loop_NTPase"/>
</dbReference>
<sequence length="449" mass="49053">MKRNRAELAPNREIPPGVPPAKSLWQGKDSTGLTMKEVGAAPAPTPVEKPAVPLDEIVGSAAAEPTPPTVAAVPDAVVDVEWFEAAEHSFGGTAWWWGVEEERLSGWFPFAADDFLCSPNRGSGEFGSLLWEEEDQDIWQLQHIHEIPSALDQRGMATSSVPNSPPSKRPRYAPPDPTLPSPWRALIDGSTDYLYYWNSETKPKQQSPLDVPKENANQNPCQTVKCLLLLGSRSIGNPSIIDSTEFVQDPSIVKHHKQSSTKSGPAASTAEAYRSKHEITVIGDVAPDPYMTFQSTGFPPDILKEIHHASFSAPTPIQAQSWSIALRGCDIVAIAKTGSGKTVGFLMPGFVVLKRNHNNSKMGPTVLILSPTRELATQIQDEAVKFGKSSRISCVNAMMDCKHIYEKEPVIHYISTKKPHPRCPVAATSYQVAQKFSKLDGLYATPCLQ</sequence>
<evidence type="ECO:0000256" key="1">
    <source>
        <dbReference type="ARBA" id="ARBA00022741"/>
    </source>
</evidence>
<evidence type="ECO:0000259" key="9">
    <source>
        <dbReference type="PROSITE" id="PS51195"/>
    </source>
</evidence>
<keyword evidence="1" id="KW-0547">Nucleotide-binding</keyword>
<dbReference type="GO" id="GO:0003723">
    <property type="term" value="F:RNA binding"/>
    <property type="evidence" value="ECO:0007669"/>
    <property type="project" value="UniProtKB-KW"/>
</dbReference>
<evidence type="ECO:0000256" key="6">
    <source>
        <dbReference type="PROSITE-ProRule" id="PRU00552"/>
    </source>
</evidence>
<protein>
    <submittedName>
        <fullName evidence="10">Uncharacterized protein</fullName>
    </submittedName>
</protein>
<feature type="region of interest" description="Disordered" evidence="7">
    <location>
        <begin position="1"/>
        <end position="49"/>
    </location>
</feature>
<accession>A0A8J5KIJ6</accession>
<evidence type="ECO:0000259" key="8">
    <source>
        <dbReference type="PROSITE" id="PS51192"/>
    </source>
</evidence>
<dbReference type="GO" id="GO:0003724">
    <property type="term" value="F:RNA helicase activity"/>
    <property type="evidence" value="ECO:0007669"/>
    <property type="project" value="InterPro"/>
</dbReference>
<dbReference type="Pfam" id="PF00270">
    <property type="entry name" value="DEAD"/>
    <property type="match status" value="1"/>
</dbReference>
<evidence type="ECO:0000256" key="5">
    <source>
        <dbReference type="ARBA" id="ARBA00022884"/>
    </source>
</evidence>
<evidence type="ECO:0000256" key="2">
    <source>
        <dbReference type="ARBA" id="ARBA00022801"/>
    </source>
</evidence>
<dbReference type="InterPro" id="IPR014001">
    <property type="entry name" value="Helicase_ATP-bd"/>
</dbReference>
<feature type="region of interest" description="Disordered" evidence="7">
    <location>
        <begin position="152"/>
        <end position="181"/>
    </location>
</feature>
<gene>
    <name evidence="10" type="ORF">ZIOFF_057583</name>
</gene>
<dbReference type="InterPro" id="IPR011545">
    <property type="entry name" value="DEAD/DEAH_box_helicase_dom"/>
</dbReference>
<feature type="domain" description="Helicase ATP-binding" evidence="8">
    <location>
        <begin position="322"/>
        <end position="449"/>
    </location>
</feature>
<organism evidence="10 11">
    <name type="scientific">Zingiber officinale</name>
    <name type="common">Ginger</name>
    <name type="synonym">Amomum zingiber</name>
    <dbReference type="NCBI Taxonomy" id="94328"/>
    <lineage>
        <taxon>Eukaryota</taxon>
        <taxon>Viridiplantae</taxon>
        <taxon>Streptophyta</taxon>
        <taxon>Embryophyta</taxon>
        <taxon>Tracheophyta</taxon>
        <taxon>Spermatophyta</taxon>
        <taxon>Magnoliopsida</taxon>
        <taxon>Liliopsida</taxon>
        <taxon>Zingiberales</taxon>
        <taxon>Zingiberaceae</taxon>
        <taxon>Zingiber</taxon>
    </lineage>
</organism>
<evidence type="ECO:0000256" key="7">
    <source>
        <dbReference type="SAM" id="MobiDB-lite"/>
    </source>
</evidence>
<dbReference type="PANTHER" id="PTHR47958">
    <property type="entry name" value="ATP-DEPENDENT RNA HELICASE DBP3"/>
    <property type="match status" value="1"/>
</dbReference>
<dbReference type="PROSITE" id="PS51195">
    <property type="entry name" value="Q_MOTIF"/>
    <property type="match status" value="1"/>
</dbReference>
<dbReference type="SUPFAM" id="SSF52540">
    <property type="entry name" value="P-loop containing nucleoside triphosphate hydrolases"/>
    <property type="match status" value="1"/>
</dbReference>
<dbReference type="AlphaFoldDB" id="A0A8J5KIJ6"/>
<evidence type="ECO:0000313" key="11">
    <source>
        <dbReference type="Proteomes" id="UP000734854"/>
    </source>
</evidence>
<evidence type="ECO:0000256" key="4">
    <source>
        <dbReference type="ARBA" id="ARBA00022840"/>
    </source>
</evidence>
<evidence type="ECO:0000256" key="3">
    <source>
        <dbReference type="ARBA" id="ARBA00022806"/>
    </source>
</evidence>
<keyword evidence="11" id="KW-1185">Reference proteome</keyword>
<keyword evidence="2" id="KW-0378">Hydrolase</keyword>
<proteinExistence type="predicted"/>
<keyword evidence="4" id="KW-0067">ATP-binding</keyword>
<feature type="short sequence motif" description="Q motif" evidence="6">
    <location>
        <begin position="291"/>
        <end position="319"/>
    </location>
</feature>
<dbReference type="EMBL" id="JACMSC010000016">
    <property type="protein sequence ID" value="KAG6480992.1"/>
    <property type="molecule type" value="Genomic_DNA"/>
</dbReference>
<dbReference type="InterPro" id="IPR014014">
    <property type="entry name" value="RNA_helicase_DEAD_Q_motif"/>
</dbReference>
<name>A0A8J5KIJ6_ZINOF</name>
<comment type="caution">
    <text evidence="10">The sequence shown here is derived from an EMBL/GenBank/DDBJ whole genome shotgun (WGS) entry which is preliminary data.</text>
</comment>
<feature type="domain" description="DEAD-box RNA helicase Q" evidence="9">
    <location>
        <begin position="291"/>
        <end position="319"/>
    </location>
</feature>